<dbReference type="GO" id="GO:0000103">
    <property type="term" value="P:sulfate assimilation"/>
    <property type="evidence" value="ECO:0007669"/>
    <property type="project" value="TreeGrafter"/>
</dbReference>
<dbReference type="Pfam" id="PF03460">
    <property type="entry name" value="NIR_SIR_ferr"/>
    <property type="match status" value="1"/>
</dbReference>
<dbReference type="InterPro" id="IPR045169">
    <property type="entry name" value="NO2/SO3_Rdtase_4Fe4S_prot"/>
</dbReference>
<dbReference type="GO" id="GO:0051539">
    <property type="term" value="F:4 iron, 4 sulfur cluster binding"/>
    <property type="evidence" value="ECO:0007669"/>
    <property type="project" value="UniProtKB-KW"/>
</dbReference>
<name>A0A378NQT8_9FIRM</name>
<evidence type="ECO:0000259" key="5">
    <source>
        <dbReference type="Pfam" id="PF01077"/>
    </source>
</evidence>
<evidence type="ECO:0000256" key="3">
    <source>
        <dbReference type="ARBA" id="ARBA00023004"/>
    </source>
</evidence>
<dbReference type="AlphaFoldDB" id="A0A378NQT8"/>
<dbReference type="InterPro" id="IPR005117">
    <property type="entry name" value="NiRdtase/SiRdtase_haem-b_fer"/>
</dbReference>
<proteinExistence type="predicted"/>
<evidence type="ECO:0000259" key="6">
    <source>
        <dbReference type="Pfam" id="PF03460"/>
    </source>
</evidence>
<feature type="domain" description="Nitrite/Sulfite reductase ferredoxin-like" evidence="6">
    <location>
        <begin position="9"/>
        <end position="72"/>
    </location>
</feature>
<keyword evidence="2" id="KW-0479">Metal-binding</keyword>
<sequence>MIPAGIIHQKNNFYTARIVGNCGEFSAQELIAIAQIASTYGNGKITATSRGTIEIEQISPDNIESMLAEIKAHHLRLGGTGTTVRAIVSCKGTTCTKGLYDVHALATELDDLFYGQIVPKKLKIGVFGCINSLGKAKSQDIGIMPSFKNPHKFEIYIGGLLGNNPVYGQHIDIALNKEQLICAIKFIIKIYQKNGKYPQRLRKVLDINPNLWQEITDYLTKLVQK</sequence>
<dbReference type="InterPro" id="IPR006067">
    <property type="entry name" value="NO2/SO3_Rdtase_4Fe4S_dom"/>
</dbReference>
<gene>
    <name evidence="7" type="ORF">NCTC10571_00882</name>
</gene>
<keyword evidence="3" id="KW-0408">Iron</keyword>
<dbReference type="PANTHER" id="PTHR11493:SF54">
    <property type="entry name" value="ANAEROBIC SULFITE REDUCTASE SUBUNIT C"/>
    <property type="match status" value="1"/>
</dbReference>
<accession>A0A378NQT8</accession>
<dbReference type="RefSeq" id="WP_115151246.1">
    <property type="nucleotide sequence ID" value="NZ_UGPP01000001.1"/>
</dbReference>
<dbReference type="Pfam" id="PF01077">
    <property type="entry name" value="NIR_SIR"/>
    <property type="match status" value="1"/>
</dbReference>
<feature type="domain" description="Nitrite/sulphite reductase 4Fe-4S" evidence="5">
    <location>
        <begin position="81"/>
        <end position="205"/>
    </location>
</feature>
<dbReference type="Gene3D" id="3.90.480.10">
    <property type="entry name" value="Sulfite Reductase Hemoprotein,Domain 2"/>
    <property type="match status" value="1"/>
</dbReference>
<keyword evidence="4" id="KW-0411">Iron-sulfur</keyword>
<keyword evidence="1" id="KW-0004">4Fe-4S</keyword>
<evidence type="ECO:0000256" key="4">
    <source>
        <dbReference type="ARBA" id="ARBA00023014"/>
    </source>
</evidence>
<dbReference type="PANTHER" id="PTHR11493">
    <property type="entry name" value="SULFITE REDUCTASE [NADPH] SUBUNIT BETA-RELATED"/>
    <property type="match status" value="1"/>
</dbReference>
<dbReference type="GO" id="GO:0050311">
    <property type="term" value="F:sulfite reductase (ferredoxin) activity"/>
    <property type="evidence" value="ECO:0007669"/>
    <property type="project" value="TreeGrafter"/>
</dbReference>
<dbReference type="EMBL" id="UGPP01000001">
    <property type="protein sequence ID" value="STY70740.1"/>
    <property type="molecule type" value="Genomic_DNA"/>
</dbReference>
<evidence type="ECO:0000256" key="1">
    <source>
        <dbReference type="ARBA" id="ARBA00022485"/>
    </source>
</evidence>
<dbReference type="GO" id="GO:0009337">
    <property type="term" value="C:sulfite reductase complex (NADPH)"/>
    <property type="evidence" value="ECO:0007669"/>
    <property type="project" value="TreeGrafter"/>
</dbReference>
<evidence type="ECO:0000313" key="8">
    <source>
        <dbReference type="Proteomes" id="UP000255234"/>
    </source>
</evidence>
<organism evidence="7 8">
    <name type="scientific">Megamonas hypermegale</name>
    <dbReference type="NCBI Taxonomy" id="158847"/>
    <lineage>
        <taxon>Bacteria</taxon>
        <taxon>Bacillati</taxon>
        <taxon>Bacillota</taxon>
        <taxon>Negativicutes</taxon>
        <taxon>Selenomonadales</taxon>
        <taxon>Selenomonadaceae</taxon>
        <taxon>Megamonas</taxon>
    </lineage>
</organism>
<dbReference type="GO" id="GO:0046872">
    <property type="term" value="F:metal ion binding"/>
    <property type="evidence" value="ECO:0007669"/>
    <property type="project" value="UniProtKB-KW"/>
</dbReference>
<dbReference type="SUPFAM" id="SSF56014">
    <property type="entry name" value="Nitrite and sulphite reductase 4Fe-4S domain-like"/>
    <property type="match status" value="1"/>
</dbReference>
<evidence type="ECO:0000256" key="2">
    <source>
        <dbReference type="ARBA" id="ARBA00022723"/>
    </source>
</evidence>
<dbReference type="InterPro" id="IPR036136">
    <property type="entry name" value="Nit/Sulf_reduc_fer-like_dom_sf"/>
</dbReference>
<dbReference type="Gene3D" id="3.30.413.10">
    <property type="entry name" value="Sulfite Reductase Hemoprotein, domain 1"/>
    <property type="match status" value="1"/>
</dbReference>
<reference evidence="7 8" key="1">
    <citation type="submission" date="2018-06" db="EMBL/GenBank/DDBJ databases">
        <authorList>
            <consortium name="Pathogen Informatics"/>
            <person name="Doyle S."/>
        </authorList>
    </citation>
    <scope>NUCLEOTIDE SEQUENCE [LARGE SCALE GENOMIC DNA]</scope>
    <source>
        <strain evidence="7 8">NCTC10571</strain>
    </source>
</reference>
<evidence type="ECO:0000313" key="7">
    <source>
        <dbReference type="EMBL" id="STY70740.1"/>
    </source>
</evidence>
<dbReference type="SUPFAM" id="SSF55124">
    <property type="entry name" value="Nitrite/Sulfite reductase N-terminal domain-like"/>
    <property type="match status" value="1"/>
</dbReference>
<protein>
    <submittedName>
        <fullName evidence="7">Ferredoxin-nitrite reductase</fullName>
    </submittedName>
</protein>
<dbReference type="Proteomes" id="UP000255234">
    <property type="component" value="Unassembled WGS sequence"/>
</dbReference>
<dbReference type="GO" id="GO:0016002">
    <property type="term" value="F:sulfite reductase activity"/>
    <property type="evidence" value="ECO:0007669"/>
    <property type="project" value="TreeGrafter"/>
</dbReference>
<dbReference type="InterPro" id="IPR045854">
    <property type="entry name" value="NO2/SO3_Rdtase_4Fe4S_sf"/>
</dbReference>
<dbReference type="GO" id="GO:0020037">
    <property type="term" value="F:heme binding"/>
    <property type="evidence" value="ECO:0007669"/>
    <property type="project" value="InterPro"/>
</dbReference>